<dbReference type="PROSITE" id="PS00894">
    <property type="entry name" value="HTH_DEOR_1"/>
    <property type="match status" value="1"/>
</dbReference>
<dbReference type="SUPFAM" id="SSF100950">
    <property type="entry name" value="NagB/RpiA/CoA transferase-like"/>
    <property type="match status" value="1"/>
</dbReference>
<protein>
    <submittedName>
        <fullName evidence="6">DeoR/GlpR family DNA-binding transcription regulator</fullName>
    </submittedName>
</protein>
<gene>
    <name evidence="6" type="ORF">ACFFVI_09800</name>
</gene>
<dbReference type="InterPro" id="IPR037171">
    <property type="entry name" value="NagB/RpiA_transferase-like"/>
</dbReference>
<comment type="caution">
    <text evidence="6">The sequence shown here is derived from an EMBL/GenBank/DDBJ whole genome shotgun (WGS) entry which is preliminary data.</text>
</comment>
<dbReference type="SMART" id="SM00420">
    <property type="entry name" value="HTH_DEOR"/>
    <property type="match status" value="1"/>
</dbReference>
<dbReference type="PANTHER" id="PTHR30363:SF44">
    <property type="entry name" value="AGA OPERON TRANSCRIPTIONAL REPRESSOR-RELATED"/>
    <property type="match status" value="1"/>
</dbReference>
<dbReference type="InterPro" id="IPR001034">
    <property type="entry name" value="DeoR_HTH"/>
</dbReference>
<dbReference type="Proteomes" id="UP001589748">
    <property type="component" value="Unassembled WGS sequence"/>
</dbReference>
<organism evidence="6 7">
    <name type="scientific">Kineococcus gynurae</name>
    <dbReference type="NCBI Taxonomy" id="452979"/>
    <lineage>
        <taxon>Bacteria</taxon>
        <taxon>Bacillati</taxon>
        <taxon>Actinomycetota</taxon>
        <taxon>Actinomycetes</taxon>
        <taxon>Kineosporiales</taxon>
        <taxon>Kineosporiaceae</taxon>
        <taxon>Kineococcus</taxon>
    </lineage>
</organism>
<dbReference type="Gene3D" id="1.10.10.10">
    <property type="entry name" value="Winged helix-like DNA-binding domain superfamily/Winged helix DNA-binding domain"/>
    <property type="match status" value="1"/>
</dbReference>
<dbReference type="EMBL" id="JBHMDM010000005">
    <property type="protein sequence ID" value="MFB9377264.1"/>
    <property type="molecule type" value="Genomic_DNA"/>
</dbReference>
<evidence type="ECO:0000256" key="1">
    <source>
        <dbReference type="ARBA" id="ARBA00023015"/>
    </source>
</evidence>
<evidence type="ECO:0000313" key="7">
    <source>
        <dbReference type="Proteomes" id="UP001589748"/>
    </source>
</evidence>
<sequence>MLARRRQEVILDRVRAEGSVRVSDLVEHLGVSDMTVRRDIAELSRQGLVDRVHGGATSSQRRSSEEPGFAAKSSMQRTEKQAIGRLAASLVQPGAAVAISAGTTTVEVARALVDVADLTVVTNSPPVAEILYDPSRRDRTVVLSGGIRTPSDALVGPVAVRSLESLHVDHLFLGVHGISLRAGLTTPNLVEGDTDRALITAAESVVVVADSTKWGVVGLATIATLDEIDVLVTDSGLDPVARQVLAEYAGEVLYAPSEETL</sequence>
<dbReference type="InterPro" id="IPR014036">
    <property type="entry name" value="DeoR-like_C"/>
</dbReference>
<keyword evidence="3" id="KW-0804">Transcription</keyword>
<keyword evidence="2 6" id="KW-0238">DNA-binding</keyword>
<reference evidence="6 7" key="1">
    <citation type="submission" date="2024-09" db="EMBL/GenBank/DDBJ databases">
        <authorList>
            <person name="Sun Q."/>
            <person name="Mori K."/>
        </authorList>
    </citation>
    <scope>NUCLEOTIDE SEQUENCE [LARGE SCALE GENOMIC DNA]</scope>
    <source>
        <strain evidence="6 7">TISTR 1856</strain>
    </source>
</reference>
<evidence type="ECO:0000259" key="5">
    <source>
        <dbReference type="PROSITE" id="PS51000"/>
    </source>
</evidence>
<dbReference type="Gene3D" id="3.40.50.1360">
    <property type="match status" value="1"/>
</dbReference>
<dbReference type="SMART" id="SM01134">
    <property type="entry name" value="DeoRC"/>
    <property type="match status" value="1"/>
</dbReference>
<keyword evidence="7" id="KW-1185">Reference proteome</keyword>
<keyword evidence="1" id="KW-0805">Transcription regulation</keyword>
<evidence type="ECO:0000256" key="2">
    <source>
        <dbReference type="ARBA" id="ARBA00023125"/>
    </source>
</evidence>
<name>A0ABV5LT72_9ACTN</name>
<feature type="domain" description="HTH deoR-type" evidence="5">
    <location>
        <begin position="3"/>
        <end position="58"/>
    </location>
</feature>
<dbReference type="Pfam" id="PF00455">
    <property type="entry name" value="DeoRC"/>
    <property type="match status" value="1"/>
</dbReference>
<proteinExistence type="predicted"/>
<dbReference type="InterPro" id="IPR036390">
    <property type="entry name" value="WH_DNA-bd_sf"/>
</dbReference>
<dbReference type="PROSITE" id="PS51000">
    <property type="entry name" value="HTH_DEOR_2"/>
    <property type="match status" value="1"/>
</dbReference>
<dbReference type="PRINTS" id="PR00037">
    <property type="entry name" value="HTHLACR"/>
</dbReference>
<evidence type="ECO:0000256" key="4">
    <source>
        <dbReference type="SAM" id="MobiDB-lite"/>
    </source>
</evidence>
<dbReference type="GO" id="GO:0003677">
    <property type="term" value="F:DNA binding"/>
    <property type="evidence" value="ECO:0007669"/>
    <property type="project" value="UniProtKB-KW"/>
</dbReference>
<dbReference type="SUPFAM" id="SSF46785">
    <property type="entry name" value="Winged helix' DNA-binding domain"/>
    <property type="match status" value="1"/>
</dbReference>
<dbReference type="InterPro" id="IPR036388">
    <property type="entry name" value="WH-like_DNA-bd_sf"/>
</dbReference>
<evidence type="ECO:0000256" key="3">
    <source>
        <dbReference type="ARBA" id="ARBA00023163"/>
    </source>
</evidence>
<evidence type="ECO:0000313" key="6">
    <source>
        <dbReference type="EMBL" id="MFB9377264.1"/>
    </source>
</evidence>
<feature type="region of interest" description="Disordered" evidence="4">
    <location>
        <begin position="51"/>
        <end position="74"/>
    </location>
</feature>
<dbReference type="RefSeq" id="WP_380139324.1">
    <property type="nucleotide sequence ID" value="NZ_JBHLUI010000010.1"/>
</dbReference>
<dbReference type="InterPro" id="IPR050313">
    <property type="entry name" value="Carb_Metab_HTH_regulators"/>
</dbReference>
<dbReference type="PANTHER" id="PTHR30363">
    <property type="entry name" value="HTH-TYPE TRANSCRIPTIONAL REGULATOR SRLR-RELATED"/>
    <property type="match status" value="1"/>
</dbReference>
<dbReference type="Pfam" id="PF08220">
    <property type="entry name" value="HTH_DeoR"/>
    <property type="match status" value="1"/>
</dbReference>
<dbReference type="InterPro" id="IPR018356">
    <property type="entry name" value="Tscrpt_reg_HTH_DeoR_CS"/>
</dbReference>
<accession>A0ABV5LT72</accession>